<evidence type="ECO:0000313" key="2">
    <source>
        <dbReference type="EMBL" id="CAD8130283.1"/>
    </source>
</evidence>
<dbReference type="Proteomes" id="UP000692954">
    <property type="component" value="Unassembled WGS sequence"/>
</dbReference>
<reference evidence="2" key="1">
    <citation type="submission" date="2021-01" db="EMBL/GenBank/DDBJ databases">
        <authorList>
            <consortium name="Genoscope - CEA"/>
            <person name="William W."/>
        </authorList>
    </citation>
    <scope>NUCLEOTIDE SEQUENCE</scope>
</reference>
<keyword evidence="1" id="KW-1133">Transmembrane helix</keyword>
<evidence type="ECO:0000256" key="1">
    <source>
        <dbReference type="SAM" id="Phobius"/>
    </source>
</evidence>
<gene>
    <name evidence="2" type="ORF">PSON_ATCC_30995.1.T2740007</name>
</gene>
<sequence>MIDIKVNYQHQLLISNQCLQLINCGDVLFQEECDHENQQSVDGCLHCLIEQHRIFTPIIKDSSNQCSFVKAPNFIINYLNMTYNKQYIHIQSDQIVKIQTKQQIFRYQIQIISIGIQLIYKQDVGSDLSFGEFIVQLEVYYLLQYPNLFNETQKEYSDILKSYNQNIIYCLSAITGINLLLAILQFQQYLRYIDLDFPLDLEIYFSLYDIITNQPLMDFIQFPQLLQFIDIQSNQEYSDDKSNMYKQSSSLIINHSCQIFQFVILLSRFLWSQWIKKVVYNWIFNSWYFSSMSKVSLYMSPKLIFMFSLPNISFECNYLNWKKLFLSEGFKKPQSQIVEIRYLKHYCIHEAFKQQISQILYKLLSLASQQFFILPQCQIVSKV</sequence>
<comment type="caution">
    <text evidence="2">The sequence shown here is derived from an EMBL/GenBank/DDBJ whole genome shotgun (WGS) entry which is preliminary data.</text>
</comment>
<keyword evidence="1" id="KW-0812">Transmembrane</keyword>
<organism evidence="2 3">
    <name type="scientific">Paramecium sonneborni</name>
    <dbReference type="NCBI Taxonomy" id="65129"/>
    <lineage>
        <taxon>Eukaryota</taxon>
        <taxon>Sar</taxon>
        <taxon>Alveolata</taxon>
        <taxon>Ciliophora</taxon>
        <taxon>Intramacronucleata</taxon>
        <taxon>Oligohymenophorea</taxon>
        <taxon>Peniculida</taxon>
        <taxon>Parameciidae</taxon>
        <taxon>Paramecium</taxon>
    </lineage>
</organism>
<keyword evidence="3" id="KW-1185">Reference proteome</keyword>
<proteinExistence type="predicted"/>
<dbReference type="AlphaFoldDB" id="A0A8S1RSK4"/>
<keyword evidence="1" id="KW-0472">Membrane</keyword>
<accession>A0A8S1RSK4</accession>
<protein>
    <recommendedName>
        <fullName evidence="4">Transmembrane protein</fullName>
    </recommendedName>
</protein>
<evidence type="ECO:0000313" key="3">
    <source>
        <dbReference type="Proteomes" id="UP000692954"/>
    </source>
</evidence>
<feature type="transmembrane region" description="Helical" evidence="1">
    <location>
        <begin position="166"/>
        <end position="184"/>
    </location>
</feature>
<dbReference type="PANTHER" id="PTHR38934">
    <property type="entry name" value="HYPHALLY REGULATED CELL WALL PROTEIN 1"/>
    <property type="match status" value="1"/>
</dbReference>
<dbReference type="PANTHER" id="PTHR38934:SF6">
    <property type="entry name" value="CHROMOSOME UNDETERMINED SCAFFOLD_176, WHOLE GENOME SHOTGUN SEQUENCE"/>
    <property type="match status" value="1"/>
</dbReference>
<name>A0A8S1RSK4_9CILI</name>
<dbReference type="OrthoDB" id="409374at2759"/>
<dbReference type="EMBL" id="CAJJDN010000274">
    <property type="protein sequence ID" value="CAD8130283.1"/>
    <property type="molecule type" value="Genomic_DNA"/>
</dbReference>
<evidence type="ECO:0008006" key="4">
    <source>
        <dbReference type="Google" id="ProtNLM"/>
    </source>
</evidence>